<dbReference type="CDD" id="cd12148">
    <property type="entry name" value="fungal_TF_MHR"/>
    <property type="match status" value="1"/>
</dbReference>
<evidence type="ECO:0000256" key="2">
    <source>
        <dbReference type="ARBA" id="ARBA00023015"/>
    </source>
</evidence>
<keyword evidence="2" id="KW-0805">Transcription regulation</keyword>
<name>A0A135LKD8_PENPA</name>
<dbReference type="OMA" id="FDWEQEI"/>
<protein>
    <submittedName>
        <fullName evidence="7">Transcription factor</fullName>
    </submittedName>
</protein>
<dbReference type="GO" id="GO:0005634">
    <property type="term" value="C:nucleus"/>
    <property type="evidence" value="ECO:0007669"/>
    <property type="project" value="UniProtKB-SubCell"/>
</dbReference>
<dbReference type="RefSeq" id="XP_040647940.1">
    <property type="nucleotide sequence ID" value="XM_040790987.1"/>
</dbReference>
<evidence type="ECO:0000256" key="5">
    <source>
        <dbReference type="SAM" id="Coils"/>
    </source>
</evidence>
<proteinExistence type="predicted"/>
<dbReference type="Pfam" id="PF04082">
    <property type="entry name" value="Fungal_trans"/>
    <property type="match status" value="1"/>
</dbReference>
<dbReference type="EMBL" id="LHQR01000065">
    <property type="protein sequence ID" value="KXG49404.1"/>
    <property type="molecule type" value="Genomic_DNA"/>
</dbReference>
<gene>
    <name evidence="7" type="ORF">PGRI_032740</name>
</gene>
<dbReference type="AlphaFoldDB" id="A0A135LKD8"/>
<evidence type="ECO:0000256" key="4">
    <source>
        <dbReference type="ARBA" id="ARBA00023242"/>
    </source>
</evidence>
<keyword evidence="4" id="KW-0539">Nucleus</keyword>
<dbReference type="SMART" id="SM00906">
    <property type="entry name" value="Fungal_trans"/>
    <property type="match status" value="1"/>
</dbReference>
<evidence type="ECO:0000256" key="3">
    <source>
        <dbReference type="ARBA" id="ARBA00023163"/>
    </source>
</evidence>
<reference evidence="7 8" key="1">
    <citation type="journal article" date="2016" name="BMC Genomics">
        <title>Genome sequencing and secondary metabolism of the postharvest pathogen Penicillium griseofulvum.</title>
        <authorList>
            <person name="Banani H."/>
            <person name="Marcet-Houben M."/>
            <person name="Ballester A.R."/>
            <person name="Abbruscato P."/>
            <person name="Gonzalez-Candelas L."/>
            <person name="Gabaldon T."/>
            <person name="Spadaro D."/>
        </authorList>
    </citation>
    <scope>NUCLEOTIDE SEQUENCE [LARGE SCALE GENOMIC DNA]</scope>
    <source>
        <strain evidence="7 8">PG3</strain>
    </source>
</reference>
<comment type="subcellular location">
    <subcellularLocation>
        <location evidence="1">Nucleus</location>
    </subcellularLocation>
</comment>
<dbReference type="GO" id="GO:0003677">
    <property type="term" value="F:DNA binding"/>
    <property type="evidence" value="ECO:0007669"/>
    <property type="project" value="InterPro"/>
</dbReference>
<dbReference type="OrthoDB" id="4898680at2759"/>
<evidence type="ECO:0000256" key="1">
    <source>
        <dbReference type="ARBA" id="ARBA00004123"/>
    </source>
</evidence>
<dbReference type="PANTHER" id="PTHR31001:SF53">
    <property type="entry name" value="ZN(II)2CYS6 TRANSCRIPTION FACTOR (EUROFUNG)"/>
    <property type="match status" value="1"/>
</dbReference>
<dbReference type="GO" id="GO:0008270">
    <property type="term" value="F:zinc ion binding"/>
    <property type="evidence" value="ECO:0007669"/>
    <property type="project" value="InterPro"/>
</dbReference>
<keyword evidence="5" id="KW-0175">Coiled coil</keyword>
<sequence>MQYGPTKNAACDIWTRKKASVSAPGFLGQTSYSDAFTDTKSELLVGSPSLTGHDSFPIDQKRINLGARVLGLLEDLPFYRDVVTARFKIWKGWSLGWPITNMIFTIVEKMWNSLETEGMDTNQRALFLSKRLFETHSRALEVYPSMTWEDFQSAAAGRWEVIGMLLTLTGLATDWVPHGDPIFMRQNTMDPKSLAITATAVGDICLQFCDSTGIVNDIVGWLLLHQVTLLAIVYGESDFRPWRKLGDLSTTVFALGLHQDSSTNAPFFLSEMRKRTMVAAYSTDKVLATFLGRPPLISWRYCDIQMPLDLSVEEIFADSVVRDAAIARLDEKSGWNLESSLMKGTWPRIALITSVLREKVLELSLSCQLENLSQRVEELSRESRQLRQGLPEFLHWKPHIDGVVLSRVEYDLLFEIHIEFLHNDFLLYRTLGKRTQTQPEAIISIAREILKALVTMISEKTRNRQPIKDIGLNVCLPGLPSAGVLCAELLRRSRSTVTSRFLGFPRSEIIQNLTLFAAYLDTIINPHDGNYRVAQQGQKAIRHVLDQVLSVEVVSSVIEDTGTSDKAIDDATLLDGVNFDDHDLFLGWLDGNMQHMSDSWLGWVNFT</sequence>
<dbReference type="STRING" id="5078.A0A135LKD8"/>
<dbReference type="GeneID" id="63706287"/>
<evidence type="ECO:0000313" key="7">
    <source>
        <dbReference type="EMBL" id="KXG49404.1"/>
    </source>
</evidence>
<comment type="caution">
    <text evidence="7">The sequence shown here is derived from an EMBL/GenBank/DDBJ whole genome shotgun (WGS) entry which is preliminary data.</text>
</comment>
<feature type="coiled-coil region" evidence="5">
    <location>
        <begin position="362"/>
        <end position="389"/>
    </location>
</feature>
<evidence type="ECO:0000259" key="6">
    <source>
        <dbReference type="SMART" id="SM00906"/>
    </source>
</evidence>
<accession>A0A135LKD8</accession>
<keyword evidence="3" id="KW-0804">Transcription</keyword>
<dbReference type="PANTHER" id="PTHR31001">
    <property type="entry name" value="UNCHARACTERIZED TRANSCRIPTIONAL REGULATORY PROTEIN"/>
    <property type="match status" value="1"/>
</dbReference>
<keyword evidence="8" id="KW-1185">Reference proteome</keyword>
<dbReference type="InterPro" id="IPR007219">
    <property type="entry name" value="XnlR_reg_dom"/>
</dbReference>
<dbReference type="GO" id="GO:0006351">
    <property type="term" value="P:DNA-templated transcription"/>
    <property type="evidence" value="ECO:0007669"/>
    <property type="project" value="InterPro"/>
</dbReference>
<dbReference type="Proteomes" id="UP000070168">
    <property type="component" value="Unassembled WGS sequence"/>
</dbReference>
<evidence type="ECO:0000313" key="8">
    <source>
        <dbReference type="Proteomes" id="UP000070168"/>
    </source>
</evidence>
<feature type="domain" description="Xylanolytic transcriptional activator regulatory" evidence="6">
    <location>
        <begin position="220"/>
        <end position="313"/>
    </location>
</feature>
<dbReference type="InterPro" id="IPR050613">
    <property type="entry name" value="Sec_Metabolite_Reg"/>
</dbReference>
<organism evidence="7 8">
    <name type="scientific">Penicillium patulum</name>
    <name type="common">Penicillium griseofulvum</name>
    <dbReference type="NCBI Taxonomy" id="5078"/>
    <lineage>
        <taxon>Eukaryota</taxon>
        <taxon>Fungi</taxon>
        <taxon>Dikarya</taxon>
        <taxon>Ascomycota</taxon>
        <taxon>Pezizomycotina</taxon>
        <taxon>Eurotiomycetes</taxon>
        <taxon>Eurotiomycetidae</taxon>
        <taxon>Eurotiales</taxon>
        <taxon>Aspergillaceae</taxon>
        <taxon>Penicillium</taxon>
    </lineage>
</organism>